<proteinExistence type="inferred from homology"/>
<comment type="subcellular location">
    <subcellularLocation>
        <location evidence="8">Cytoplasm</location>
    </subcellularLocation>
</comment>
<evidence type="ECO:0000256" key="1">
    <source>
        <dbReference type="ARBA" id="ARBA00022516"/>
    </source>
</evidence>
<comment type="similarity">
    <text evidence="8">Belongs to the P-Pant transferase superfamily. AcpS family.</text>
</comment>
<keyword evidence="3 8" id="KW-0479">Metal-binding</keyword>
<dbReference type="EMBL" id="CP000817">
    <property type="protein sequence ID" value="ACA41764.1"/>
    <property type="molecule type" value="Genomic_DNA"/>
</dbReference>
<evidence type="ECO:0000256" key="4">
    <source>
        <dbReference type="ARBA" id="ARBA00022832"/>
    </source>
</evidence>
<name>B1HY49_LYSSC</name>
<evidence type="ECO:0000313" key="10">
    <source>
        <dbReference type="EMBL" id="ACA41764.1"/>
    </source>
</evidence>
<keyword evidence="8" id="KW-0963">Cytoplasm</keyword>
<dbReference type="KEGG" id="lsp:Bsph_4305"/>
<dbReference type="NCBIfam" id="TIGR00516">
    <property type="entry name" value="acpS"/>
    <property type="match status" value="1"/>
</dbReference>
<dbReference type="InterPro" id="IPR002582">
    <property type="entry name" value="ACPS"/>
</dbReference>
<dbReference type="GO" id="GO:0005737">
    <property type="term" value="C:cytoplasm"/>
    <property type="evidence" value="ECO:0007669"/>
    <property type="project" value="UniProtKB-SubCell"/>
</dbReference>
<keyword evidence="4 8" id="KW-0276">Fatty acid metabolism</keyword>
<feature type="binding site" evidence="8">
    <location>
        <position position="80"/>
    </location>
    <ligand>
        <name>Mg(2+)</name>
        <dbReference type="ChEBI" id="CHEBI:18420"/>
    </ligand>
</feature>
<dbReference type="EnsemblBacteria" id="ACA41764">
    <property type="protein sequence ID" value="ACA41764"/>
    <property type="gene ID" value="Bsph_4305"/>
</dbReference>
<dbReference type="Gene3D" id="3.90.470.20">
    <property type="entry name" value="4'-phosphopantetheinyl transferase domain"/>
    <property type="match status" value="1"/>
</dbReference>
<dbReference type="SUPFAM" id="SSF56214">
    <property type="entry name" value="4'-phosphopantetheinyl transferase"/>
    <property type="match status" value="1"/>
</dbReference>
<dbReference type="InterPro" id="IPR037143">
    <property type="entry name" value="4-PPantetheinyl_Trfase_dom_sf"/>
</dbReference>
<dbReference type="GO" id="GO:0000287">
    <property type="term" value="F:magnesium ion binding"/>
    <property type="evidence" value="ECO:0007669"/>
    <property type="project" value="UniProtKB-UniRule"/>
</dbReference>
<evidence type="ECO:0000256" key="3">
    <source>
        <dbReference type="ARBA" id="ARBA00022723"/>
    </source>
</evidence>
<dbReference type="Pfam" id="PF01648">
    <property type="entry name" value="ACPS"/>
    <property type="match status" value="1"/>
</dbReference>
<keyword evidence="2 8" id="KW-0808">Transferase</keyword>
<evidence type="ECO:0000256" key="7">
    <source>
        <dbReference type="ARBA" id="ARBA00023160"/>
    </source>
</evidence>
<comment type="cofactor">
    <cofactor evidence="8">
        <name>Mg(2+)</name>
        <dbReference type="ChEBI" id="CHEBI:18420"/>
    </cofactor>
</comment>
<dbReference type="HAMAP" id="MF_00101">
    <property type="entry name" value="AcpS"/>
    <property type="match status" value="1"/>
</dbReference>
<reference evidence="10 11" key="1">
    <citation type="journal article" date="2008" name="J. Bacteriol.">
        <title>Complete genome sequence of the mosquitocidal bacterium Bacillus sphaericus C3-41 and comparison with those of closely related Bacillus species.</title>
        <authorList>
            <person name="Hu X."/>
            <person name="Fan W."/>
            <person name="Han B."/>
            <person name="Liu H."/>
            <person name="Zheng D."/>
            <person name="Li Q."/>
            <person name="Dong W."/>
            <person name="Yan J."/>
            <person name="Gao M."/>
            <person name="Berry C."/>
            <person name="Yuan Z."/>
        </authorList>
    </citation>
    <scope>NUCLEOTIDE SEQUENCE [LARGE SCALE GENOMIC DNA]</scope>
    <source>
        <strain evidence="10 11">C3-41</strain>
    </source>
</reference>
<evidence type="ECO:0000259" key="9">
    <source>
        <dbReference type="Pfam" id="PF01648"/>
    </source>
</evidence>
<organism evidence="10 11">
    <name type="scientific">Lysinibacillus sphaericus (strain C3-41)</name>
    <dbReference type="NCBI Taxonomy" id="444177"/>
    <lineage>
        <taxon>Bacteria</taxon>
        <taxon>Bacillati</taxon>
        <taxon>Bacillota</taxon>
        <taxon>Bacilli</taxon>
        <taxon>Bacillales</taxon>
        <taxon>Bacillaceae</taxon>
        <taxon>Lysinibacillus</taxon>
    </lineage>
</organism>
<evidence type="ECO:0000256" key="8">
    <source>
        <dbReference type="HAMAP-Rule" id="MF_00101"/>
    </source>
</evidence>
<dbReference type="AlphaFoldDB" id="B1HY49"/>
<keyword evidence="1 8" id="KW-0444">Lipid biosynthesis</keyword>
<accession>B1HY49</accession>
<dbReference type="InterPro" id="IPR008278">
    <property type="entry name" value="4-PPantetheinyl_Trfase_dom"/>
</dbReference>
<keyword evidence="7 8" id="KW-0275">Fatty acid biosynthesis</keyword>
<dbReference type="EC" id="2.7.8.7" evidence="8"/>
<evidence type="ECO:0000313" key="11">
    <source>
        <dbReference type="Proteomes" id="UP000002164"/>
    </source>
</evidence>
<gene>
    <name evidence="8" type="primary">acpS</name>
    <name evidence="10" type="ordered locus">Bsph_4305</name>
</gene>
<dbReference type="HOGENOM" id="CLU_089696_1_2_9"/>
<keyword evidence="6 8" id="KW-0443">Lipid metabolism</keyword>
<dbReference type="GO" id="GO:0006633">
    <property type="term" value="P:fatty acid biosynthetic process"/>
    <property type="evidence" value="ECO:0007669"/>
    <property type="project" value="UniProtKB-UniRule"/>
</dbReference>
<protein>
    <recommendedName>
        <fullName evidence="8">Holo-[acyl-carrier-protein] synthase</fullName>
        <shortName evidence="8">Holo-ACP synthase</shortName>
        <ecNumber evidence="8">2.7.8.7</ecNumber>
    </recommendedName>
    <alternativeName>
        <fullName evidence="8">4'-phosphopantetheinyl transferase AcpS</fullName>
    </alternativeName>
</protein>
<comment type="catalytic activity">
    <reaction evidence="8">
        <text>apo-[ACP] + CoA = holo-[ACP] + adenosine 3',5'-bisphosphate + H(+)</text>
        <dbReference type="Rhea" id="RHEA:12068"/>
        <dbReference type="Rhea" id="RHEA-COMP:9685"/>
        <dbReference type="Rhea" id="RHEA-COMP:9690"/>
        <dbReference type="ChEBI" id="CHEBI:15378"/>
        <dbReference type="ChEBI" id="CHEBI:29999"/>
        <dbReference type="ChEBI" id="CHEBI:57287"/>
        <dbReference type="ChEBI" id="CHEBI:58343"/>
        <dbReference type="ChEBI" id="CHEBI:64479"/>
        <dbReference type="EC" id="2.7.8.7"/>
    </reaction>
</comment>
<dbReference type="InterPro" id="IPR004568">
    <property type="entry name" value="Ppantetheine-prot_Trfase_dom"/>
</dbReference>
<dbReference type="Proteomes" id="UP000002164">
    <property type="component" value="Chromosome"/>
</dbReference>
<evidence type="ECO:0000256" key="5">
    <source>
        <dbReference type="ARBA" id="ARBA00022842"/>
    </source>
</evidence>
<evidence type="ECO:0000256" key="6">
    <source>
        <dbReference type="ARBA" id="ARBA00023098"/>
    </source>
</evidence>
<sequence length="139" mass="15607">MAPPQFTIIIHALLEIGKGEGHMIKGIGLDIVEIDRIEKAMKRTDKFKDRILTTREKILFDSYSETRKVEFLAGRFAAKEAFSKAMGTGIGEQCKLHDMEILRGKAGNPVLYFKEELAHGFVSITHSKQYAAAQVILLE</sequence>
<feature type="binding site" evidence="8">
    <location>
        <position position="30"/>
    </location>
    <ligand>
        <name>Mg(2+)</name>
        <dbReference type="ChEBI" id="CHEBI:18420"/>
    </ligand>
</feature>
<feature type="domain" description="4'-phosphopantetheinyl transferase" evidence="9">
    <location>
        <begin position="26"/>
        <end position="133"/>
    </location>
</feature>
<dbReference type="GO" id="GO:0008897">
    <property type="term" value="F:holo-[acyl-carrier-protein] synthase activity"/>
    <property type="evidence" value="ECO:0007669"/>
    <property type="project" value="UniProtKB-UniRule"/>
</dbReference>
<comment type="function">
    <text evidence="8">Transfers the 4'-phosphopantetheine moiety from coenzyme A to a Ser of acyl-carrier-protein.</text>
</comment>
<keyword evidence="5 8" id="KW-0460">Magnesium</keyword>
<evidence type="ECO:0000256" key="2">
    <source>
        <dbReference type="ARBA" id="ARBA00022679"/>
    </source>
</evidence>
<dbReference type="NCBIfam" id="TIGR00556">
    <property type="entry name" value="pantethn_trn"/>
    <property type="match status" value="1"/>
</dbReference>